<dbReference type="AlphaFoldDB" id="A0A2M6WS87"/>
<gene>
    <name evidence="2" type="ORF">COT96_00175</name>
</gene>
<dbReference type="PANTHER" id="PTHR45947">
    <property type="entry name" value="SULFOQUINOVOSYL TRANSFERASE SQD2"/>
    <property type="match status" value="1"/>
</dbReference>
<protein>
    <recommendedName>
        <fullName evidence="1">Glycosyl transferase family 1 domain-containing protein</fullName>
    </recommendedName>
</protein>
<dbReference type="SUPFAM" id="SSF53756">
    <property type="entry name" value="UDP-Glycosyltransferase/glycogen phosphorylase"/>
    <property type="match status" value="1"/>
</dbReference>
<dbReference type="PANTHER" id="PTHR45947:SF3">
    <property type="entry name" value="SULFOQUINOVOSYL TRANSFERASE SQD2"/>
    <property type="match status" value="1"/>
</dbReference>
<evidence type="ECO:0000313" key="3">
    <source>
        <dbReference type="Proteomes" id="UP000228964"/>
    </source>
</evidence>
<evidence type="ECO:0000259" key="1">
    <source>
        <dbReference type="Pfam" id="PF00534"/>
    </source>
</evidence>
<dbReference type="InterPro" id="IPR050194">
    <property type="entry name" value="Glycosyltransferase_grp1"/>
</dbReference>
<proteinExistence type="predicted"/>
<evidence type="ECO:0000313" key="2">
    <source>
        <dbReference type="EMBL" id="PIT95625.1"/>
    </source>
</evidence>
<comment type="caution">
    <text evidence="2">The sequence shown here is derived from an EMBL/GenBank/DDBJ whole genome shotgun (WGS) entry which is preliminary data.</text>
</comment>
<dbReference type="EMBL" id="PFAO01000004">
    <property type="protein sequence ID" value="PIT95625.1"/>
    <property type="molecule type" value="Genomic_DNA"/>
</dbReference>
<dbReference type="InterPro" id="IPR001296">
    <property type="entry name" value="Glyco_trans_1"/>
</dbReference>
<sequence length="382" mass="43963">MNSVKNKVLLINSIADKAKLLIDLFDELVAKNFRFYLLSSQTCLIKQFQDKNWPAKKIALGPTVKNKLSQALFISCSPWLFLKILLILLNYRLKEKITAIICLGWTEKILATMPAKLLGLKIIWLEEPSFNYQELKFKRLYKLNSRLATVIVFNSYTRIQLENTGCSKTVITLVQPAIKTSAYQDNLYNKLAQAEQKNSRRKYFTIGTITDLNQRQKIETLFQAVKICQTVIPNLQLIIVGDGEERKNLSWLAKKIEIDTLVWFVGEQQQTKKWLNSFDLYLVSSESPNLTDYYNILEAMATGLPVIGPRHLGLEDIISENKTGSLVENGNQEMLARQVVKIEQDKKLRQQLGKNGQERLKQLFIFDKMVNEMASILKINCY</sequence>
<reference evidence="3" key="1">
    <citation type="submission" date="2017-09" db="EMBL/GenBank/DDBJ databases">
        <title>Depth-based differentiation of microbial function through sediment-hosted aquifers and enrichment of novel symbionts in the deep terrestrial subsurface.</title>
        <authorList>
            <person name="Probst A.J."/>
            <person name="Ladd B."/>
            <person name="Jarett J.K."/>
            <person name="Geller-Mcgrath D.E."/>
            <person name="Sieber C.M.K."/>
            <person name="Emerson J.B."/>
            <person name="Anantharaman K."/>
            <person name="Thomas B.C."/>
            <person name="Malmstrom R."/>
            <person name="Stieglmeier M."/>
            <person name="Klingl A."/>
            <person name="Woyke T."/>
            <person name="Ryan C.M."/>
            <person name="Banfield J.F."/>
        </authorList>
    </citation>
    <scope>NUCLEOTIDE SEQUENCE [LARGE SCALE GENOMIC DNA]</scope>
</reference>
<name>A0A2M6WS87_9BACT</name>
<feature type="domain" description="Glycosyl transferase family 1" evidence="1">
    <location>
        <begin position="193"/>
        <end position="359"/>
    </location>
</feature>
<accession>A0A2M6WS87</accession>
<dbReference type="Pfam" id="PF00534">
    <property type="entry name" value="Glycos_transf_1"/>
    <property type="match status" value="1"/>
</dbReference>
<dbReference type="Gene3D" id="3.40.50.2000">
    <property type="entry name" value="Glycogen Phosphorylase B"/>
    <property type="match status" value="2"/>
</dbReference>
<dbReference type="Proteomes" id="UP000228964">
    <property type="component" value="Unassembled WGS sequence"/>
</dbReference>
<dbReference type="CDD" id="cd03801">
    <property type="entry name" value="GT4_PimA-like"/>
    <property type="match status" value="1"/>
</dbReference>
<organism evidence="2 3">
    <name type="scientific">Candidatus Falkowbacteria bacterium CG10_big_fil_rev_8_21_14_0_10_38_22</name>
    <dbReference type="NCBI Taxonomy" id="1974564"/>
    <lineage>
        <taxon>Bacteria</taxon>
        <taxon>Candidatus Falkowiibacteriota</taxon>
    </lineage>
</organism>
<dbReference type="GO" id="GO:0016757">
    <property type="term" value="F:glycosyltransferase activity"/>
    <property type="evidence" value="ECO:0007669"/>
    <property type="project" value="InterPro"/>
</dbReference>